<dbReference type="InterPro" id="IPR050687">
    <property type="entry name" value="Dynein_IC"/>
</dbReference>
<evidence type="ECO:0000256" key="11">
    <source>
        <dbReference type="ARBA" id="ARBA00023273"/>
    </source>
</evidence>
<feature type="region of interest" description="Disordered" evidence="13">
    <location>
        <begin position="525"/>
        <end position="544"/>
    </location>
</feature>
<accession>A0A8S0ZIR1</accession>
<comment type="caution">
    <text evidence="14">The sequence shown here is derived from an EMBL/GenBank/DDBJ whole genome shotgun (WGS) entry which is preliminary data.</text>
</comment>
<evidence type="ECO:0000256" key="1">
    <source>
        <dbReference type="ARBA" id="ARBA00004430"/>
    </source>
</evidence>
<dbReference type="InterPro" id="IPR001680">
    <property type="entry name" value="WD40_rpt"/>
</dbReference>
<evidence type="ECO:0000256" key="13">
    <source>
        <dbReference type="SAM" id="MobiDB-lite"/>
    </source>
</evidence>
<evidence type="ECO:0000256" key="8">
    <source>
        <dbReference type="ARBA" id="ARBA00023069"/>
    </source>
</evidence>
<reference evidence="14 15" key="1">
    <citation type="submission" date="2020-04" db="EMBL/GenBank/DDBJ databases">
        <authorList>
            <person name="Wallbank WR R."/>
            <person name="Pardo Diaz C."/>
            <person name="Kozak K."/>
            <person name="Martin S."/>
            <person name="Jiggins C."/>
            <person name="Moest M."/>
            <person name="Warren A I."/>
            <person name="Byers J.R.P. K."/>
            <person name="Montejo-Kovacevich G."/>
            <person name="Yen C E."/>
        </authorList>
    </citation>
    <scope>NUCLEOTIDE SEQUENCE [LARGE SCALE GENOMIC DNA]</scope>
</reference>
<feature type="compositionally biased region" description="Low complexity" evidence="13">
    <location>
        <begin position="533"/>
        <end position="543"/>
    </location>
</feature>
<evidence type="ECO:0000256" key="7">
    <source>
        <dbReference type="ARBA" id="ARBA00023017"/>
    </source>
</evidence>
<dbReference type="SMART" id="SM00320">
    <property type="entry name" value="WD40"/>
    <property type="match status" value="6"/>
</dbReference>
<dbReference type="PANTHER" id="PTHR12442:SF7">
    <property type="entry name" value="DYNEIN AXONEMAL INTERMEDIATE CHAIN 2"/>
    <property type="match status" value="1"/>
</dbReference>
<dbReference type="GO" id="GO:0005874">
    <property type="term" value="C:microtubule"/>
    <property type="evidence" value="ECO:0007669"/>
    <property type="project" value="UniProtKB-KW"/>
</dbReference>
<name>A0A8S0ZIR1_ARCPL</name>
<evidence type="ECO:0000313" key="15">
    <source>
        <dbReference type="Proteomes" id="UP000494256"/>
    </source>
</evidence>
<evidence type="ECO:0000256" key="2">
    <source>
        <dbReference type="ARBA" id="ARBA00011059"/>
    </source>
</evidence>
<sequence length="567" mass="64597">MDIHYTYDAPRSSFGRQPLFCETRVELCDSVPPNHQLQRDFILRNPVHRHVQFTAPLSLATTNTPCADYTNTGMDHDEGGWPRDVNTHDPEAVQRYRRRVEKEDGYIHSVMTLAPAMERYIYQNNAIEMYQTYYSDMPTLPKLEHCDCRTVNVYRDEPKNAPGRPISTIVWQPDGGRRFAVAYVDVDFDRNTRSAMDAFIWDVENPNKIEETLYPPNPLIDLQWSPRDLNVLIGGLMNGQVCSWDRRFAGKPTLFCPPHVAHRDLVHNVLFINTKSGTEFFSGGADGGLKWWDLRNMSEPTEELILEMVKSVNDTPTLTNSNGVSSLEYQPTIPTRFMVGTENGLVMVGNRKGKNAADKLPGKYIAQLGPVYKVERNPSFLKNFLTVGDWRARIWSEEIRESCIMWTPYQRYKITDAAWSPTRVSLMLLTQGNGVVAVWDLLRRQHEPVLTIPVCDKPLLRVSVHEQGKLFACGSGNGNVYLQELTGHLTYSDRHDKALLAQIFERETKTQRILEARLRELRLKQRQGEEHSPSAASAESDAALGDRDLADAAAEYLAVVRKEQQVS</sequence>
<keyword evidence="3" id="KW-0963">Cytoplasm</keyword>
<protein>
    <recommendedName>
        <fullName evidence="16">Dynein intermediate chain 3, ciliary</fullName>
    </recommendedName>
</protein>
<dbReference type="Proteomes" id="UP000494256">
    <property type="component" value="Unassembled WGS sequence"/>
</dbReference>
<evidence type="ECO:0000256" key="4">
    <source>
        <dbReference type="ARBA" id="ARBA00022574"/>
    </source>
</evidence>
<comment type="subcellular location">
    <subcellularLocation>
        <location evidence="1">Cytoplasm</location>
        <location evidence="1">Cytoskeleton</location>
        <location evidence="1">Cilium axoneme</location>
    </subcellularLocation>
</comment>
<evidence type="ECO:0000313" key="14">
    <source>
        <dbReference type="EMBL" id="CAB3231592.1"/>
    </source>
</evidence>
<evidence type="ECO:0000256" key="3">
    <source>
        <dbReference type="ARBA" id="ARBA00022490"/>
    </source>
</evidence>
<evidence type="ECO:0000256" key="6">
    <source>
        <dbReference type="ARBA" id="ARBA00022737"/>
    </source>
</evidence>
<evidence type="ECO:0000256" key="9">
    <source>
        <dbReference type="ARBA" id="ARBA00023175"/>
    </source>
</evidence>
<dbReference type="GO" id="GO:0003341">
    <property type="term" value="P:cilium movement"/>
    <property type="evidence" value="ECO:0007669"/>
    <property type="project" value="TreeGrafter"/>
</dbReference>
<keyword evidence="6" id="KW-0677">Repeat</keyword>
<keyword evidence="5" id="KW-0493">Microtubule</keyword>
<dbReference type="SUPFAM" id="SSF50978">
    <property type="entry name" value="WD40 repeat-like"/>
    <property type="match status" value="1"/>
</dbReference>
<dbReference type="AlphaFoldDB" id="A0A8S0ZIR1"/>
<evidence type="ECO:0000256" key="10">
    <source>
        <dbReference type="ARBA" id="ARBA00023212"/>
    </source>
</evidence>
<keyword evidence="4 12" id="KW-0853">WD repeat</keyword>
<keyword evidence="8" id="KW-0969">Cilium</keyword>
<dbReference type="InterPro" id="IPR015943">
    <property type="entry name" value="WD40/YVTN_repeat-like_dom_sf"/>
</dbReference>
<dbReference type="EMBL" id="CADEBD010000288">
    <property type="protein sequence ID" value="CAB3231592.1"/>
    <property type="molecule type" value="Genomic_DNA"/>
</dbReference>
<dbReference type="PANTHER" id="PTHR12442">
    <property type="entry name" value="DYNEIN INTERMEDIATE CHAIN"/>
    <property type="match status" value="1"/>
</dbReference>
<keyword evidence="10" id="KW-0206">Cytoskeleton</keyword>
<feature type="repeat" description="WD" evidence="12">
    <location>
        <begin position="259"/>
        <end position="302"/>
    </location>
</feature>
<dbReference type="PROSITE" id="PS50082">
    <property type="entry name" value="WD_REPEATS_2"/>
    <property type="match status" value="1"/>
</dbReference>
<keyword evidence="11" id="KW-0966">Cell projection</keyword>
<keyword evidence="9" id="KW-0505">Motor protein</keyword>
<proteinExistence type="inferred from homology"/>
<dbReference type="GO" id="GO:0036158">
    <property type="term" value="P:outer dynein arm assembly"/>
    <property type="evidence" value="ECO:0007669"/>
    <property type="project" value="TreeGrafter"/>
</dbReference>
<evidence type="ECO:0000256" key="5">
    <source>
        <dbReference type="ARBA" id="ARBA00022701"/>
    </source>
</evidence>
<organism evidence="14 15">
    <name type="scientific">Arctia plantaginis</name>
    <name type="common">Wood tiger moth</name>
    <name type="synonym">Phalaena plantaginis</name>
    <dbReference type="NCBI Taxonomy" id="874455"/>
    <lineage>
        <taxon>Eukaryota</taxon>
        <taxon>Metazoa</taxon>
        <taxon>Ecdysozoa</taxon>
        <taxon>Arthropoda</taxon>
        <taxon>Hexapoda</taxon>
        <taxon>Insecta</taxon>
        <taxon>Pterygota</taxon>
        <taxon>Neoptera</taxon>
        <taxon>Endopterygota</taxon>
        <taxon>Lepidoptera</taxon>
        <taxon>Glossata</taxon>
        <taxon>Ditrysia</taxon>
        <taxon>Noctuoidea</taxon>
        <taxon>Erebidae</taxon>
        <taxon>Arctiinae</taxon>
        <taxon>Arctia</taxon>
    </lineage>
</organism>
<dbReference type="Gene3D" id="2.130.10.10">
    <property type="entry name" value="YVTN repeat-like/Quinoprotein amine dehydrogenase"/>
    <property type="match status" value="2"/>
</dbReference>
<dbReference type="OrthoDB" id="413361at2759"/>
<dbReference type="GO" id="GO:0045504">
    <property type="term" value="F:dynein heavy chain binding"/>
    <property type="evidence" value="ECO:0007669"/>
    <property type="project" value="TreeGrafter"/>
</dbReference>
<keyword evidence="7" id="KW-0243">Dynein</keyword>
<evidence type="ECO:0008006" key="16">
    <source>
        <dbReference type="Google" id="ProtNLM"/>
    </source>
</evidence>
<comment type="similarity">
    <text evidence="2">Belongs to the dynein intermediate chain family.</text>
</comment>
<evidence type="ECO:0000256" key="12">
    <source>
        <dbReference type="PROSITE-ProRule" id="PRU00221"/>
    </source>
</evidence>
<gene>
    <name evidence="14" type="ORF">APLA_LOCUS5299</name>
</gene>
<dbReference type="InterPro" id="IPR036322">
    <property type="entry name" value="WD40_repeat_dom_sf"/>
</dbReference>
<dbReference type="GO" id="GO:0036157">
    <property type="term" value="C:outer dynein arm"/>
    <property type="evidence" value="ECO:0007669"/>
    <property type="project" value="TreeGrafter"/>
</dbReference>
<dbReference type="GO" id="GO:0045503">
    <property type="term" value="F:dynein light chain binding"/>
    <property type="evidence" value="ECO:0007669"/>
    <property type="project" value="TreeGrafter"/>
</dbReference>